<dbReference type="Proteomes" id="UP000064715">
    <property type="component" value="Unassembled WGS sequence"/>
</dbReference>
<evidence type="ECO:0000256" key="8">
    <source>
        <dbReference type="ARBA" id="ARBA00030117"/>
    </source>
</evidence>
<proteinExistence type="inferred from homology"/>
<comment type="caution">
    <text evidence="10">The sequence shown here is derived from an EMBL/GenBank/DDBJ whole genome shotgun (WGS) entry which is preliminary data.</text>
</comment>
<evidence type="ECO:0000256" key="4">
    <source>
        <dbReference type="ARBA" id="ARBA00022795"/>
    </source>
</evidence>
<evidence type="ECO:0000256" key="6">
    <source>
        <dbReference type="ARBA" id="ARBA00023163"/>
    </source>
</evidence>
<evidence type="ECO:0000259" key="9">
    <source>
        <dbReference type="Pfam" id="PF04316"/>
    </source>
</evidence>
<accession>A0A0X4EW68</accession>
<keyword evidence="3" id="KW-0678">Repressor</keyword>
<comment type="function">
    <text evidence="7">Responsible for the coupling of flagellin expression to flagellar assembly by preventing expression of the flagellin genes when a component of the middle class of proteins is defective. It negatively regulates flagellar genes by inhibiting the activity of FliA by directly binding to FliA.</text>
</comment>
<dbReference type="InterPro" id="IPR031316">
    <property type="entry name" value="FlgM_C"/>
</dbReference>
<dbReference type="AlphaFoldDB" id="A0A0X4EW68"/>
<dbReference type="Pfam" id="PF04316">
    <property type="entry name" value="FlgM"/>
    <property type="match status" value="1"/>
</dbReference>
<dbReference type="OrthoDB" id="6604101at2"/>
<evidence type="ECO:0000256" key="2">
    <source>
        <dbReference type="ARBA" id="ARBA00017823"/>
    </source>
</evidence>
<organism evidence="10 11">
    <name type="scientific">Enterobacter genomosp. O</name>
    <dbReference type="NCBI Taxonomy" id="2364150"/>
    <lineage>
        <taxon>Bacteria</taxon>
        <taxon>Pseudomonadati</taxon>
        <taxon>Pseudomonadota</taxon>
        <taxon>Gammaproteobacteria</taxon>
        <taxon>Enterobacterales</taxon>
        <taxon>Enterobacteriaceae</taxon>
        <taxon>Enterobacter</taxon>
        <taxon>Enterobacter cloacae complex</taxon>
        <taxon>Enterobacter cloacae complex clade O</taxon>
    </lineage>
</organism>
<dbReference type="InterPro" id="IPR007412">
    <property type="entry name" value="FlgM"/>
</dbReference>
<keyword evidence="5" id="KW-0805">Transcription regulation</keyword>
<dbReference type="EMBL" id="LRCR01000003">
    <property type="protein sequence ID" value="KUQ85953.1"/>
    <property type="molecule type" value="Genomic_DNA"/>
</dbReference>
<dbReference type="RefSeq" id="WP_047347537.1">
    <property type="nucleotide sequence ID" value="NZ_LECZ01000026.1"/>
</dbReference>
<protein>
    <recommendedName>
        <fullName evidence="2">Negative regulator of flagellin synthesis</fullName>
    </recommendedName>
    <alternativeName>
        <fullName evidence="8">Anti-sigma-28 factor</fullName>
    </alternativeName>
</protein>
<evidence type="ECO:0000256" key="7">
    <source>
        <dbReference type="ARBA" id="ARBA00024739"/>
    </source>
</evidence>
<evidence type="ECO:0000313" key="11">
    <source>
        <dbReference type="Proteomes" id="UP000064715"/>
    </source>
</evidence>
<keyword evidence="11" id="KW-1185">Reference proteome</keyword>
<feature type="domain" description="Anti-sigma-28 factor FlgM C-terminal" evidence="9">
    <location>
        <begin position="45"/>
        <end position="84"/>
    </location>
</feature>
<dbReference type="InterPro" id="IPR035890">
    <property type="entry name" value="Anti-sigma-28_factor_FlgM_sf"/>
</dbReference>
<dbReference type="NCBIfam" id="TIGR03824">
    <property type="entry name" value="FlgM_jcvi"/>
    <property type="match status" value="1"/>
</dbReference>
<keyword evidence="10" id="KW-0969">Cilium</keyword>
<dbReference type="GO" id="GO:0045892">
    <property type="term" value="P:negative regulation of DNA-templated transcription"/>
    <property type="evidence" value="ECO:0007669"/>
    <property type="project" value="InterPro"/>
</dbReference>
<evidence type="ECO:0000313" key="10">
    <source>
        <dbReference type="EMBL" id="KUQ85953.1"/>
    </source>
</evidence>
<dbReference type="SUPFAM" id="SSF101498">
    <property type="entry name" value="Anti-sigma factor FlgM"/>
    <property type="match status" value="1"/>
</dbReference>
<name>A0A0X4EW68_9ENTR</name>
<keyword evidence="4" id="KW-1005">Bacterial flagellum biogenesis</keyword>
<evidence type="ECO:0000256" key="1">
    <source>
        <dbReference type="ARBA" id="ARBA00005322"/>
    </source>
</evidence>
<sequence>MKVAATQYNLATAINNASSAEQTRTVAQEGSRVTRSAAIDPVLGDAQKQLNALPDVDMARVAEMKDAISSGKISINIDSLADAMQKYFQR</sequence>
<gene>
    <name evidence="10" type="ORF">AWI28_09980</name>
</gene>
<dbReference type="GO" id="GO:0044781">
    <property type="term" value="P:bacterial-type flagellum organization"/>
    <property type="evidence" value="ECO:0007669"/>
    <property type="project" value="UniProtKB-KW"/>
</dbReference>
<keyword evidence="10" id="KW-0282">Flagellum</keyword>
<keyword evidence="6" id="KW-0804">Transcription</keyword>
<comment type="similarity">
    <text evidence="1">Belongs to the FlgM family.</text>
</comment>
<keyword evidence="10" id="KW-0966">Cell projection</keyword>
<reference evidence="11" key="1">
    <citation type="submission" date="2016-01" db="EMBL/GenBank/DDBJ databases">
        <title>WGS of SAMN04407783.</title>
        <authorList>
            <person name="Adams M."/>
            <person name="Sutton G."/>
            <person name="Nelson K."/>
            <person name="Thaden J."/>
            <person name="Fowler V."/>
            <person name="Mccorrison J."/>
            <person name="Sanka R."/>
            <person name="Brinkac L."/>
            <person name="Nierman W."/>
        </authorList>
    </citation>
    <scope>NUCLEOTIDE SEQUENCE [LARGE SCALE GENOMIC DNA]</scope>
    <source>
        <strain evidence="11">GN04363</strain>
    </source>
</reference>
<evidence type="ECO:0000256" key="5">
    <source>
        <dbReference type="ARBA" id="ARBA00023015"/>
    </source>
</evidence>
<evidence type="ECO:0000256" key="3">
    <source>
        <dbReference type="ARBA" id="ARBA00022491"/>
    </source>
</evidence>